<dbReference type="Pfam" id="PF00535">
    <property type="entry name" value="Glycos_transf_2"/>
    <property type="match status" value="1"/>
</dbReference>
<comment type="similarity">
    <text evidence="1">Belongs to the glycosyltransferase 2 family.</text>
</comment>
<name>A0A1D2QNJ7_9GAMM</name>
<evidence type="ECO:0000256" key="3">
    <source>
        <dbReference type="ARBA" id="ARBA00022679"/>
    </source>
</evidence>
<feature type="transmembrane region" description="Helical" evidence="4">
    <location>
        <begin position="240"/>
        <end position="261"/>
    </location>
</feature>
<sequence>MMDIGVVVIGRNEGERLQTCIQSLADSELFIVYVDSGSTDGSVDYVKSQGFDVVELDMSIPFSAGRARNAGYRYLLEKYPEINFIQFVDGDCQVYSQWIDSAHKHLVQYTHLAAVCGRRKERYPEKTIFNQLCDIEWNTPVGMAQTTGGDFMCRKQALVDVNGFNDSVIAGEEPELCFRMRQNGWGIERMDADMTLHDANMTHLLQWWKRSERSGHAYAQGFYMHGNSEEHYYQADVIRILVWALFIPIICVLSIPLFQWWSLSALLVYPVKIAHIFVFQGKPFGYAVGSAYSVSLVLGKFPQLLGILSFCVKCLRGQSFHIIEYKS</sequence>
<comment type="caution">
    <text evidence="6">The sequence shown here is derived from an EMBL/GenBank/DDBJ whole genome shotgun (WGS) entry which is preliminary data.</text>
</comment>
<keyword evidence="2" id="KW-0328">Glycosyltransferase</keyword>
<gene>
    <name evidence="6" type="ORF">AB835_10405</name>
</gene>
<accession>A0A1D2QNJ7</accession>
<dbReference type="PANTHER" id="PTHR43179:SF12">
    <property type="entry name" value="GALACTOFURANOSYLTRANSFERASE GLFT2"/>
    <property type="match status" value="1"/>
</dbReference>
<dbReference type="InterPro" id="IPR029044">
    <property type="entry name" value="Nucleotide-diphossugar_trans"/>
</dbReference>
<keyword evidence="4" id="KW-0472">Membrane</keyword>
<evidence type="ECO:0000259" key="5">
    <source>
        <dbReference type="Pfam" id="PF00535"/>
    </source>
</evidence>
<evidence type="ECO:0000313" key="6">
    <source>
        <dbReference type="EMBL" id="ODS23124.1"/>
    </source>
</evidence>
<dbReference type="AlphaFoldDB" id="A0A1D2QNJ7"/>
<evidence type="ECO:0000256" key="4">
    <source>
        <dbReference type="SAM" id="Phobius"/>
    </source>
</evidence>
<dbReference type="STRING" id="62101.AB835_10405"/>
<protein>
    <submittedName>
        <fullName evidence="6">Glycosyl transferase</fullName>
    </submittedName>
</protein>
<evidence type="ECO:0000313" key="7">
    <source>
        <dbReference type="Proteomes" id="UP000242502"/>
    </source>
</evidence>
<feature type="transmembrane region" description="Helical" evidence="4">
    <location>
        <begin position="291"/>
        <end position="312"/>
    </location>
</feature>
<dbReference type="Proteomes" id="UP000242502">
    <property type="component" value="Unassembled WGS sequence"/>
</dbReference>
<dbReference type="PANTHER" id="PTHR43179">
    <property type="entry name" value="RHAMNOSYLTRANSFERASE WBBL"/>
    <property type="match status" value="1"/>
</dbReference>
<organism evidence="6 7">
    <name type="scientific">Candidatus Endobugula sertula</name>
    <name type="common">Bugula neritina bacterial symbiont</name>
    <dbReference type="NCBI Taxonomy" id="62101"/>
    <lineage>
        <taxon>Bacteria</taxon>
        <taxon>Pseudomonadati</taxon>
        <taxon>Pseudomonadota</taxon>
        <taxon>Gammaproteobacteria</taxon>
        <taxon>Cellvibrionales</taxon>
        <taxon>Cellvibrionaceae</taxon>
        <taxon>Candidatus Endobugula</taxon>
    </lineage>
</organism>
<evidence type="ECO:0000256" key="2">
    <source>
        <dbReference type="ARBA" id="ARBA00022676"/>
    </source>
</evidence>
<feature type="domain" description="Glycosyltransferase 2-like" evidence="5">
    <location>
        <begin position="6"/>
        <end position="131"/>
    </location>
</feature>
<dbReference type="GO" id="GO:0016757">
    <property type="term" value="F:glycosyltransferase activity"/>
    <property type="evidence" value="ECO:0007669"/>
    <property type="project" value="UniProtKB-KW"/>
</dbReference>
<dbReference type="EMBL" id="MDLC01000038">
    <property type="protein sequence ID" value="ODS23124.1"/>
    <property type="molecule type" value="Genomic_DNA"/>
</dbReference>
<dbReference type="SUPFAM" id="SSF53448">
    <property type="entry name" value="Nucleotide-diphospho-sugar transferases"/>
    <property type="match status" value="1"/>
</dbReference>
<evidence type="ECO:0000256" key="1">
    <source>
        <dbReference type="ARBA" id="ARBA00006739"/>
    </source>
</evidence>
<keyword evidence="4" id="KW-1133">Transmembrane helix</keyword>
<keyword evidence="3 6" id="KW-0808">Transferase</keyword>
<reference evidence="6 7" key="1">
    <citation type="journal article" date="2016" name="Appl. Environ. Microbiol.">
        <title>Lack of Overt Genome Reduction in the Bryostatin-Producing Bryozoan Symbiont "Candidatus Endobugula sertula".</title>
        <authorList>
            <person name="Miller I.J."/>
            <person name="Vanee N."/>
            <person name="Fong S.S."/>
            <person name="Lim-Fong G.E."/>
            <person name="Kwan J.C."/>
        </authorList>
    </citation>
    <scope>NUCLEOTIDE SEQUENCE [LARGE SCALE GENOMIC DNA]</scope>
    <source>
        <strain evidence="6">AB1-4</strain>
    </source>
</reference>
<dbReference type="Gene3D" id="3.90.550.10">
    <property type="entry name" value="Spore Coat Polysaccharide Biosynthesis Protein SpsA, Chain A"/>
    <property type="match status" value="1"/>
</dbReference>
<dbReference type="InterPro" id="IPR001173">
    <property type="entry name" value="Glyco_trans_2-like"/>
</dbReference>
<keyword evidence="4" id="KW-0812">Transmembrane</keyword>
<proteinExistence type="inferred from homology"/>